<name>A0ABN1JTV5_9CLOT</name>
<dbReference type="RefSeq" id="WP_343763657.1">
    <property type="nucleotide sequence ID" value="NZ_BAAACG010000019.1"/>
</dbReference>
<dbReference type="InterPro" id="IPR031316">
    <property type="entry name" value="FlgM_C"/>
</dbReference>
<dbReference type="SUPFAM" id="SSF101498">
    <property type="entry name" value="Anti-sigma factor FlgM"/>
    <property type="match status" value="1"/>
</dbReference>
<dbReference type="Pfam" id="PF04316">
    <property type="entry name" value="FlgM"/>
    <property type="match status" value="1"/>
</dbReference>
<dbReference type="Proteomes" id="UP001501510">
    <property type="component" value="Unassembled WGS sequence"/>
</dbReference>
<gene>
    <name evidence="2" type="ORF">GCM10008906_34360</name>
</gene>
<organism evidence="2 3">
    <name type="scientific">Clostridium oceanicum</name>
    <dbReference type="NCBI Taxonomy" id="1543"/>
    <lineage>
        <taxon>Bacteria</taxon>
        <taxon>Bacillati</taxon>
        <taxon>Bacillota</taxon>
        <taxon>Clostridia</taxon>
        <taxon>Eubacteriales</taxon>
        <taxon>Clostridiaceae</taxon>
        <taxon>Clostridium</taxon>
    </lineage>
</organism>
<dbReference type="InterPro" id="IPR035890">
    <property type="entry name" value="Anti-sigma-28_factor_FlgM_sf"/>
</dbReference>
<reference evidence="2 3" key="1">
    <citation type="journal article" date="2019" name="Int. J. Syst. Evol. Microbiol.">
        <title>The Global Catalogue of Microorganisms (GCM) 10K type strain sequencing project: providing services to taxonomists for standard genome sequencing and annotation.</title>
        <authorList>
            <consortium name="The Broad Institute Genomics Platform"/>
            <consortium name="The Broad Institute Genome Sequencing Center for Infectious Disease"/>
            <person name="Wu L."/>
            <person name="Ma J."/>
        </authorList>
    </citation>
    <scope>NUCLEOTIDE SEQUENCE [LARGE SCALE GENOMIC DNA]</scope>
    <source>
        <strain evidence="2 3">JCM 1407</strain>
    </source>
</reference>
<accession>A0ABN1JTV5</accession>
<protein>
    <recommendedName>
        <fullName evidence="1">Anti-sigma-28 factor FlgM C-terminal domain-containing protein</fullName>
    </recommendedName>
</protein>
<evidence type="ECO:0000259" key="1">
    <source>
        <dbReference type="Pfam" id="PF04316"/>
    </source>
</evidence>
<keyword evidence="3" id="KW-1185">Reference proteome</keyword>
<evidence type="ECO:0000313" key="2">
    <source>
        <dbReference type="EMBL" id="GAA0746568.1"/>
    </source>
</evidence>
<dbReference type="EMBL" id="BAAACG010000019">
    <property type="protein sequence ID" value="GAA0746568.1"/>
    <property type="molecule type" value="Genomic_DNA"/>
</dbReference>
<sequence>MKINGTSGVKSIKDYNNNTEVFYKKKKIEKAEDSIQISTIGKNLTIYSVEEKFINSNDRVCKIKKQIEEGNYRIDSKSIAKKILESMKEKSL</sequence>
<evidence type="ECO:0000313" key="3">
    <source>
        <dbReference type="Proteomes" id="UP001501510"/>
    </source>
</evidence>
<proteinExistence type="predicted"/>
<comment type="caution">
    <text evidence="2">The sequence shown here is derived from an EMBL/GenBank/DDBJ whole genome shotgun (WGS) entry which is preliminary data.</text>
</comment>
<feature type="domain" description="Anti-sigma-28 factor FlgM C-terminal" evidence="1">
    <location>
        <begin position="33"/>
        <end position="85"/>
    </location>
</feature>